<dbReference type="PANTHER" id="PTHR14819">
    <property type="entry name" value="GTP-BINDING"/>
    <property type="match status" value="1"/>
</dbReference>
<dbReference type="AlphaFoldDB" id="A0A9D3MBY8"/>
<accession>A0A9D3MBY8</accession>
<proteinExistence type="predicted"/>
<keyword evidence="2" id="KW-1185">Reference proteome</keyword>
<dbReference type="Proteomes" id="UP001044222">
    <property type="component" value="Chromosome 7"/>
</dbReference>
<gene>
    <name evidence="1" type="ORF">ANANG_G00147240</name>
</gene>
<name>A0A9D3MBY8_ANGAN</name>
<evidence type="ECO:0000313" key="1">
    <source>
        <dbReference type="EMBL" id="KAG5846196.1"/>
    </source>
</evidence>
<feature type="non-terminal residue" evidence="1">
    <location>
        <position position="192"/>
    </location>
</feature>
<sequence length="192" mass="22170">MKERQKRGEEDRNIQQFIQDICSDLQELIIPKDPLEVVLALNTAKPEDFSQCLKVLVDEMEQSITAEFQKGGDVRARLTSLPFQPQKELFNRVFGCGRQCPFCKTPCEAGGKYHTEHFASIHRPEGTGGCRFVDSSILMCEVCCTSVASERKFKSSKTKWEYHPYKDYHSIYPDWRIQPDTSIQASAYWKYV</sequence>
<organism evidence="1 2">
    <name type="scientific">Anguilla anguilla</name>
    <name type="common">European freshwater eel</name>
    <name type="synonym">Muraena anguilla</name>
    <dbReference type="NCBI Taxonomy" id="7936"/>
    <lineage>
        <taxon>Eukaryota</taxon>
        <taxon>Metazoa</taxon>
        <taxon>Chordata</taxon>
        <taxon>Craniata</taxon>
        <taxon>Vertebrata</taxon>
        <taxon>Euteleostomi</taxon>
        <taxon>Actinopterygii</taxon>
        <taxon>Neopterygii</taxon>
        <taxon>Teleostei</taxon>
        <taxon>Anguilliformes</taxon>
        <taxon>Anguillidae</taxon>
        <taxon>Anguilla</taxon>
    </lineage>
</organism>
<dbReference type="InterPro" id="IPR052986">
    <property type="entry name" value="VLIG_GTPase"/>
</dbReference>
<dbReference type="EMBL" id="JAFIRN010000007">
    <property type="protein sequence ID" value="KAG5846196.1"/>
    <property type="molecule type" value="Genomic_DNA"/>
</dbReference>
<comment type="caution">
    <text evidence="1">The sequence shown here is derived from an EMBL/GenBank/DDBJ whole genome shotgun (WGS) entry which is preliminary data.</text>
</comment>
<protein>
    <submittedName>
        <fullName evidence="1">Uncharacterized protein</fullName>
    </submittedName>
</protein>
<reference evidence="1" key="1">
    <citation type="submission" date="2021-01" db="EMBL/GenBank/DDBJ databases">
        <title>A chromosome-scale assembly of European eel, Anguilla anguilla.</title>
        <authorList>
            <person name="Henkel C."/>
            <person name="Jong-Raadsen S.A."/>
            <person name="Dufour S."/>
            <person name="Weltzien F.-A."/>
            <person name="Palstra A.P."/>
            <person name="Pelster B."/>
            <person name="Spaink H.P."/>
            <person name="Van Den Thillart G.E."/>
            <person name="Jansen H."/>
            <person name="Zahm M."/>
            <person name="Klopp C."/>
            <person name="Cedric C."/>
            <person name="Louis A."/>
            <person name="Berthelot C."/>
            <person name="Parey E."/>
            <person name="Roest Crollius H."/>
            <person name="Montfort J."/>
            <person name="Robinson-Rechavi M."/>
            <person name="Bucao C."/>
            <person name="Bouchez O."/>
            <person name="Gislard M."/>
            <person name="Lluch J."/>
            <person name="Milhes M."/>
            <person name="Lampietro C."/>
            <person name="Lopez Roques C."/>
            <person name="Donnadieu C."/>
            <person name="Braasch I."/>
            <person name="Desvignes T."/>
            <person name="Postlethwait J."/>
            <person name="Bobe J."/>
            <person name="Guiguen Y."/>
            <person name="Dirks R."/>
        </authorList>
    </citation>
    <scope>NUCLEOTIDE SEQUENCE</scope>
    <source>
        <strain evidence="1">Tag_6206</strain>
        <tissue evidence="1">Liver</tissue>
    </source>
</reference>
<evidence type="ECO:0000313" key="2">
    <source>
        <dbReference type="Proteomes" id="UP001044222"/>
    </source>
</evidence>
<dbReference type="PANTHER" id="PTHR14819:SF9">
    <property type="entry name" value="UP-REGULATOR OF CELL PROLIFERATION-LIKE"/>
    <property type="match status" value="1"/>
</dbReference>